<name>A0ABR3JVP7_9AGAR</name>
<gene>
    <name evidence="2" type="ORF">HGRIS_011576</name>
</gene>
<dbReference type="PANTHER" id="PTHR38699">
    <property type="entry name" value="CHROMOSOME 1, WHOLE GENOME SHOTGUN SEQUENCE"/>
    <property type="match status" value="1"/>
</dbReference>
<accession>A0ABR3JVP7</accession>
<keyword evidence="3" id="KW-1185">Reference proteome</keyword>
<dbReference type="EMBL" id="JASNQZ010000002">
    <property type="protein sequence ID" value="KAL0959911.1"/>
    <property type="molecule type" value="Genomic_DNA"/>
</dbReference>
<feature type="region of interest" description="Disordered" evidence="1">
    <location>
        <begin position="75"/>
        <end position="96"/>
    </location>
</feature>
<protein>
    <submittedName>
        <fullName evidence="2">Uncharacterized protein</fullName>
    </submittedName>
</protein>
<dbReference type="InterPro" id="IPR013898">
    <property type="entry name" value="Atg43"/>
</dbReference>
<proteinExistence type="predicted"/>
<organism evidence="2 3">
    <name type="scientific">Hohenbuehelia grisea</name>
    <dbReference type="NCBI Taxonomy" id="104357"/>
    <lineage>
        <taxon>Eukaryota</taxon>
        <taxon>Fungi</taxon>
        <taxon>Dikarya</taxon>
        <taxon>Basidiomycota</taxon>
        <taxon>Agaricomycotina</taxon>
        <taxon>Agaricomycetes</taxon>
        <taxon>Agaricomycetidae</taxon>
        <taxon>Agaricales</taxon>
        <taxon>Pleurotineae</taxon>
        <taxon>Pleurotaceae</taxon>
        <taxon>Hohenbuehelia</taxon>
    </lineage>
</organism>
<evidence type="ECO:0000313" key="2">
    <source>
        <dbReference type="EMBL" id="KAL0959911.1"/>
    </source>
</evidence>
<evidence type="ECO:0000313" key="3">
    <source>
        <dbReference type="Proteomes" id="UP001556367"/>
    </source>
</evidence>
<sequence>MASSSNPPFVLHQPKHQHPEEPTHSPLSRIPIIPDLRFEYSYLRSIRPFVKFTRTPANSASLSPKPLAESGYEIVSEKGKEKESPTSSPTTPEVAVQPTETIQIQWGKVLWVTTRDQIVAPFLQGALWGVAGYFLVPLMARARKGVASFFVSRLPKLRPGEGKGAASLRGWARGLNASAPPSIKIKDA</sequence>
<reference evidence="3" key="1">
    <citation type="submission" date="2024-06" db="EMBL/GenBank/DDBJ databases">
        <title>Multi-omics analyses provide insights into the biosynthesis of the anticancer antibiotic pleurotin in Hohenbuehelia grisea.</title>
        <authorList>
            <person name="Weaver J.A."/>
            <person name="Alberti F."/>
        </authorList>
    </citation>
    <scope>NUCLEOTIDE SEQUENCE [LARGE SCALE GENOMIC DNA]</scope>
    <source>
        <strain evidence="3">T-177</strain>
    </source>
</reference>
<dbReference type="Proteomes" id="UP001556367">
    <property type="component" value="Unassembled WGS sequence"/>
</dbReference>
<evidence type="ECO:0000256" key="1">
    <source>
        <dbReference type="SAM" id="MobiDB-lite"/>
    </source>
</evidence>
<feature type="region of interest" description="Disordered" evidence="1">
    <location>
        <begin position="1"/>
        <end position="28"/>
    </location>
</feature>
<dbReference type="PANTHER" id="PTHR38699:SF1">
    <property type="entry name" value="MITOPHAGY RECEPTOR ATG43"/>
    <property type="match status" value="1"/>
</dbReference>
<feature type="compositionally biased region" description="Basic and acidic residues" evidence="1">
    <location>
        <begin position="75"/>
        <end position="84"/>
    </location>
</feature>
<comment type="caution">
    <text evidence="2">The sequence shown here is derived from an EMBL/GenBank/DDBJ whole genome shotgun (WGS) entry which is preliminary data.</text>
</comment>